<dbReference type="PROSITE" id="PS51257">
    <property type="entry name" value="PROKAR_LIPOPROTEIN"/>
    <property type="match status" value="1"/>
</dbReference>
<reference evidence="2 3" key="1">
    <citation type="submission" date="2019-07" db="EMBL/GenBank/DDBJ databases">
        <title>Whole genome shotgun sequence of Halolactibacillus alkaliphilus NBRC 103919.</title>
        <authorList>
            <person name="Hosoyama A."/>
            <person name="Uohara A."/>
            <person name="Ohji S."/>
            <person name="Ichikawa N."/>
        </authorList>
    </citation>
    <scope>NUCLEOTIDE SEQUENCE [LARGE SCALE GENOMIC DNA]</scope>
    <source>
        <strain evidence="2 3">NBRC 103919</strain>
    </source>
</reference>
<dbReference type="OrthoDB" id="9792074at2"/>
<dbReference type="InterPro" id="IPR052179">
    <property type="entry name" value="DD-CPase-like"/>
</dbReference>
<name>A0A511X1Q2_9BACI</name>
<dbReference type="GO" id="GO:0006508">
    <property type="term" value="P:proteolysis"/>
    <property type="evidence" value="ECO:0007669"/>
    <property type="project" value="InterPro"/>
</dbReference>
<dbReference type="InterPro" id="IPR003709">
    <property type="entry name" value="VanY-like_core_dom"/>
</dbReference>
<evidence type="ECO:0000313" key="3">
    <source>
        <dbReference type="Proteomes" id="UP000321400"/>
    </source>
</evidence>
<dbReference type="SUPFAM" id="SSF55166">
    <property type="entry name" value="Hedgehog/DD-peptidase"/>
    <property type="match status" value="1"/>
</dbReference>
<evidence type="ECO:0000259" key="1">
    <source>
        <dbReference type="Pfam" id="PF02557"/>
    </source>
</evidence>
<evidence type="ECO:0000313" key="2">
    <source>
        <dbReference type="EMBL" id="GEN56863.1"/>
    </source>
</evidence>
<dbReference type="CDD" id="cd14852">
    <property type="entry name" value="LD-carboxypeptidase"/>
    <property type="match status" value="1"/>
</dbReference>
<protein>
    <recommendedName>
        <fullName evidence="1">D-alanyl-D-alanine carboxypeptidase-like core domain-containing protein</fullName>
    </recommendedName>
</protein>
<dbReference type="STRING" id="442899.SAMN05720591_11430"/>
<keyword evidence="3" id="KW-1185">Reference proteome</keyword>
<dbReference type="PANTHER" id="PTHR34385">
    <property type="entry name" value="D-ALANYL-D-ALANINE CARBOXYPEPTIDASE"/>
    <property type="match status" value="1"/>
</dbReference>
<comment type="caution">
    <text evidence="2">The sequence shown here is derived from an EMBL/GenBank/DDBJ whole genome shotgun (WGS) entry which is preliminary data.</text>
</comment>
<dbReference type="AlphaFoldDB" id="A0A511X1Q2"/>
<dbReference type="InterPro" id="IPR058193">
    <property type="entry name" value="VanY/YodJ_core_dom"/>
</dbReference>
<gene>
    <name evidence="2" type="ORF">HAL01_13270</name>
</gene>
<dbReference type="InterPro" id="IPR009045">
    <property type="entry name" value="Zn_M74/Hedgehog-like"/>
</dbReference>
<proteinExistence type="predicted"/>
<dbReference type="Gene3D" id="3.30.1380.10">
    <property type="match status" value="1"/>
</dbReference>
<dbReference type="PANTHER" id="PTHR34385:SF1">
    <property type="entry name" value="PEPTIDOGLYCAN L-ALANYL-D-GLUTAMATE ENDOPEPTIDASE CWLK"/>
    <property type="match status" value="1"/>
</dbReference>
<dbReference type="GO" id="GO:0008233">
    <property type="term" value="F:peptidase activity"/>
    <property type="evidence" value="ECO:0007669"/>
    <property type="project" value="InterPro"/>
</dbReference>
<dbReference type="EMBL" id="BJYE01000014">
    <property type="protein sequence ID" value="GEN56863.1"/>
    <property type="molecule type" value="Genomic_DNA"/>
</dbReference>
<organism evidence="2 3">
    <name type="scientific">Halolactibacillus alkaliphilus</name>
    <dbReference type="NCBI Taxonomy" id="442899"/>
    <lineage>
        <taxon>Bacteria</taxon>
        <taxon>Bacillati</taxon>
        <taxon>Bacillota</taxon>
        <taxon>Bacilli</taxon>
        <taxon>Bacillales</taxon>
        <taxon>Bacillaceae</taxon>
        <taxon>Halolactibacillus</taxon>
    </lineage>
</organism>
<dbReference type="Proteomes" id="UP000321400">
    <property type="component" value="Unassembled WGS sequence"/>
</dbReference>
<dbReference type="RefSeq" id="WP_089801695.1">
    <property type="nucleotide sequence ID" value="NZ_BJYE01000014.1"/>
</dbReference>
<accession>A0A511X1Q2</accession>
<sequence length="262" mass="29723">MKKTVLFLLLVTVLVGCISQEVLSARGAQGKLGLVFLEKKPLEIKRVEPDYFTQGKDPETGLYIVSNENDILVYVNKYRQLPDGYEPEDLTEPNVWHYSPEGDNRRLLRKEASEALELLFEAASEEGIRLVAVSGYRSHERQAAIYASNVASKGQTHADQFSAKPGTSEHQTGLAMDVSVEGNDEVLLSQRFGETEAGMFVATHAHRFGYIIRYPEGKEEITGYNYEPWHLRYVGQEVATELYERELTLEEYFGFDYPGNER</sequence>
<feature type="domain" description="D-alanyl-D-alanine carboxypeptidase-like core" evidence="1">
    <location>
        <begin position="107"/>
        <end position="235"/>
    </location>
</feature>
<dbReference type="Pfam" id="PF02557">
    <property type="entry name" value="VanY"/>
    <property type="match status" value="1"/>
</dbReference>